<gene>
    <name evidence="1" type="ORF">EB796_018389</name>
</gene>
<dbReference type="OrthoDB" id="2684236at2759"/>
<proteinExistence type="predicted"/>
<evidence type="ECO:0000313" key="2">
    <source>
        <dbReference type="Proteomes" id="UP000593567"/>
    </source>
</evidence>
<keyword evidence="2" id="KW-1185">Reference proteome</keyword>
<dbReference type="Proteomes" id="UP000593567">
    <property type="component" value="Unassembled WGS sequence"/>
</dbReference>
<evidence type="ECO:0000313" key="1">
    <source>
        <dbReference type="EMBL" id="KAF6023299.1"/>
    </source>
</evidence>
<organism evidence="1 2">
    <name type="scientific">Bugula neritina</name>
    <name type="common">Brown bryozoan</name>
    <name type="synonym">Sertularia neritina</name>
    <dbReference type="NCBI Taxonomy" id="10212"/>
    <lineage>
        <taxon>Eukaryota</taxon>
        <taxon>Metazoa</taxon>
        <taxon>Spiralia</taxon>
        <taxon>Lophotrochozoa</taxon>
        <taxon>Bryozoa</taxon>
        <taxon>Gymnolaemata</taxon>
        <taxon>Cheilostomatida</taxon>
        <taxon>Flustrina</taxon>
        <taxon>Buguloidea</taxon>
        <taxon>Bugulidae</taxon>
        <taxon>Bugula</taxon>
    </lineage>
</organism>
<name>A0A7J7JAM9_BUGNE</name>
<dbReference type="AlphaFoldDB" id="A0A7J7JAM9"/>
<accession>A0A7J7JAM9</accession>
<protein>
    <submittedName>
        <fullName evidence="1">Uncharacterized protein</fullName>
    </submittedName>
</protein>
<reference evidence="1" key="1">
    <citation type="submission" date="2020-06" db="EMBL/GenBank/DDBJ databases">
        <title>Draft genome of Bugula neritina, a colonial animal packing powerful symbionts and potential medicines.</title>
        <authorList>
            <person name="Rayko M."/>
        </authorList>
    </citation>
    <scope>NUCLEOTIDE SEQUENCE [LARGE SCALE GENOMIC DNA]</scope>
    <source>
        <strain evidence="1">Kwan_BN1</strain>
    </source>
</reference>
<comment type="caution">
    <text evidence="1">The sequence shown here is derived from an EMBL/GenBank/DDBJ whole genome shotgun (WGS) entry which is preliminary data.</text>
</comment>
<sequence length="328" mass="36008">MIVRSVSPYKLGKVVLKLQAGLFSNVVMPETVESLWGPVPLGRLPPGAVNHCTVANHKLLVPGSETVMFTVRVVHCQPLLMSCVQVFLRDQMMAVSHLVGTDQIPDSHSTIVQNLSSCLFLKKSSGERAMLIKTANGDRVVLYGHWANMRKGVPGTQSRKGVPGNPGNLRVRLSAVNSYGHWVNMPDMDVHSDQVTIHGTKVNLKTGSVEITTAADVPEKLCTAFSVAVLSCLCQPPPPGLQPPKDACNLGVQPSPPKYRPVNRGNRRVNYNDGADYAFLLAAGWMMPSPSNYFIHHYWIHYNYRGVRFGFPILYRASNLDGQTLKLG</sequence>
<dbReference type="EMBL" id="VXIV02002733">
    <property type="protein sequence ID" value="KAF6023299.1"/>
    <property type="molecule type" value="Genomic_DNA"/>
</dbReference>